<dbReference type="InterPro" id="IPR014044">
    <property type="entry name" value="CAP_dom"/>
</dbReference>
<dbReference type="EMBL" id="BMAO01033400">
    <property type="protein sequence ID" value="GFQ89276.1"/>
    <property type="molecule type" value="Genomic_DNA"/>
</dbReference>
<dbReference type="Gene3D" id="3.40.33.10">
    <property type="entry name" value="CAP"/>
    <property type="match status" value="1"/>
</dbReference>
<dbReference type="Pfam" id="PF00188">
    <property type="entry name" value="CAP"/>
    <property type="match status" value="1"/>
</dbReference>
<dbReference type="PRINTS" id="PR00838">
    <property type="entry name" value="V5ALLERGEN"/>
</dbReference>
<name>A0A8X6FUS6_TRICU</name>
<dbReference type="PANTHER" id="PTHR10334">
    <property type="entry name" value="CYSTEINE-RICH SECRETORY PROTEIN-RELATED"/>
    <property type="match status" value="1"/>
</dbReference>
<feature type="domain" description="SCP" evidence="2">
    <location>
        <begin position="55"/>
        <end position="213"/>
    </location>
</feature>
<dbReference type="PROSITE" id="PS01010">
    <property type="entry name" value="CRISP_2"/>
    <property type="match status" value="1"/>
</dbReference>
<keyword evidence="4" id="KW-1185">Reference proteome</keyword>
<evidence type="ECO:0000313" key="4">
    <source>
        <dbReference type="Proteomes" id="UP000887116"/>
    </source>
</evidence>
<reference evidence="3" key="1">
    <citation type="submission" date="2020-07" db="EMBL/GenBank/DDBJ databases">
        <title>Multicomponent nature underlies the extraordinary mechanical properties of spider dragline silk.</title>
        <authorList>
            <person name="Kono N."/>
            <person name="Nakamura H."/>
            <person name="Mori M."/>
            <person name="Yoshida Y."/>
            <person name="Ohtoshi R."/>
            <person name="Malay A.D."/>
            <person name="Moran D.A.P."/>
            <person name="Tomita M."/>
            <person name="Numata K."/>
            <person name="Arakawa K."/>
        </authorList>
    </citation>
    <scope>NUCLEOTIDE SEQUENCE</scope>
</reference>
<gene>
    <name evidence="3" type="ORF">TNCT_30261</name>
</gene>
<dbReference type="InterPro" id="IPR002413">
    <property type="entry name" value="V5_allergen-like"/>
</dbReference>
<dbReference type="Proteomes" id="UP000887116">
    <property type="component" value="Unassembled WGS sequence"/>
</dbReference>
<dbReference type="SUPFAM" id="SSF55797">
    <property type="entry name" value="PR-1-like"/>
    <property type="match status" value="1"/>
</dbReference>
<comment type="caution">
    <text evidence="3">The sequence shown here is derived from an EMBL/GenBank/DDBJ whole genome shotgun (WGS) entry which is preliminary data.</text>
</comment>
<proteinExistence type="predicted"/>
<evidence type="ECO:0000313" key="3">
    <source>
        <dbReference type="EMBL" id="GFQ89276.1"/>
    </source>
</evidence>
<dbReference type="InterPro" id="IPR035940">
    <property type="entry name" value="CAP_sf"/>
</dbReference>
<organism evidence="3 4">
    <name type="scientific">Trichonephila clavata</name>
    <name type="common">Joro spider</name>
    <name type="synonym">Nephila clavata</name>
    <dbReference type="NCBI Taxonomy" id="2740835"/>
    <lineage>
        <taxon>Eukaryota</taxon>
        <taxon>Metazoa</taxon>
        <taxon>Ecdysozoa</taxon>
        <taxon>Arthropoda</taxon>
        <taxon>Chelicerata</taxon>
        <taxon>Arachnida</taxon>
        <taxon>Araneae</taxon>
        <taxon>Araneomorphae</taxon>
        <taxon>Entelegynae</taxon>
        <taxon>Araneoidea</taxon>
        <taxon>Nephilidae</taxon>
        <taxon>Trichonephila</taxon>
    </lineage>
</organism>
<dbReference type="SMART" id="SM00198">
    <property type="entry name" value="SCP"/>
    <property type="match status" value="1"/>
</dbReference>
<evidence type="ECO:0000256" key="1">
    <source>
        <dbReference type="SAM" id="SignalP"/>
    </source>
</evidence>
<feature type="chain" id="PRO_5036462616" description="SCP domain-containing protein" evidence="1">
    <location>
        <begin position="25"/>
        <end position="259"/>
    </location>
</feature>
<dbReference type="GO" id="GO:0005576">
    <property type="term" value="C:extracellular region"/>
    <property type="evidence" value="ECO:0007669"/>
    <property type="project" value="InterPro"/>
</dbReference>
<protein>
    <recommendedName>
        <fullName evidence="2">SCP domain-containing protein</fullName>
    </recommendedName>
</protein>
<feature type="signal peptide" evidence="1">
    <location>
        <begin position="1"/>
        <end position="24"/>
    </location>
</feature>
<accession>A0A8X6FUS6</accession>
<dbReference type="PROSITE" id="PS01009">
    <property type="entry name" value="CRISP_1"/>
    <property type="match status" value="1"/>
</dbReference>
<dbReference type="InterPro" id="IPR001283">
    <property type="entry name" value="CRISP-related"/>
</dbReference>
<dbReference type="AlphaFoldDB" id="A0A8X6FUS6"/>
<evidence type="ECO:0000259" key="2">
    <source>
        <dbReference type="SMART" id="SM00198"/>
    </source>
</evidence>
<dbReference type="CDD" id="cd05380">
    <property type="entry name" value="CAP_euk"/>
    <property type="match status" value="1"/>
</dbReference>
<dbReference type="InterPro" id="IPR018244">
    <property type="entry name" value="Allrgn_V5/Tpx1_CS"/>
</dbReference>
<dbReference type="OrthoDB" id="414826at2759"/>
<sequence>MQMTKHHSQVVVAVLFILSVTCDASCKYEKFSADHTYCKAPNKKCKILEKGVTDKEKGTIVKCHNTYRNKIANGKEKSLGGMPEAADMMEMVWDDELAAIAQKHAEQCEFDHDCNACRKVERFHVGQNLKLDLSNKKPKKTEWKRMVKKFYGEIEEFDKKCIEHFHFSTYGHFTQVVWATTWRIGCGKSMYMENNRYSVFLVCNYGPAGNVADKEVYEKGKPCSKCPKKTCCGESCKKHKIKANYEGLCKVLDVDSFQK</sequence>
<dbReference type="PRINTS" id="PR00837">
    <property type="entry name" value="V5TPXLIKE"/>
</dbReference>
<keyword evidence="1" id="KW-0732">Signal</keyword>